<dbReference type="OrthoDB" id="10003767at2759"/>
<accession>A0A395NM24</accession>
<keyword evidence="2" id="KW-1185">Reference proteome</keyword>
<gene>
    <name evidence="1" type="ORF">TARUN_5101</name>
</gene>
<name>A0A395NM24_TRIAR</name>
<dbReference type="EMBL" id="PXOA01000304">
    <property type="protein sequence ID" value="RFU77120.1"/>
    <property type="molecule type" value="Genomic_DNA"/>
</dbReference>
<reference evidence="1 2" key="1">
    <citation type="journal article" date="2018" name="PLoS Pathog.">
        <title>Evolution of structural diversity of trichothecenes, a family of toxins produced by plant pathogenic and entomopathogenic fungi.</title>
        <authorList>
            <person name="Proctor R.H."/>
            <person name="McCormick S.P."/>
            <person name="Kim H.S."/>
            <person name="Cardoza R.E."/>
            <person name="Stanley A.M."/>
            <person name="Lindo L."/>
            <person name="Kelly A."/>
            <person name="Brown D.W."/>
            <person name="Lee T."/>
            <person name="Vaughan M.M."/>
            <person name="Alexander N.J."/>
            <person name="Busman M."/>
            <person name="Gutierrez S."/>
        </authorList>
    </citation>
    <scope>NUCLEOTIDE SEQUENCE [LARGE SCALE GENOMIC DNA]</scope>
    <source>
        <strain evidence="1 2">IBT 40837</strain>
    </source>
</reference>
<comment type="caution">
    <text evidence="1">The sequence shown here is derived from an EMBL/GenBank/DDBJ whole genome shotgun (WGS) entry which is preliminary data.</text>
</comment>
<sequence length="103" mass="11277">MSENLIEQDEAVLALLAYAFSGAIGPVEGRGVSYALIDASSSRFSWSVAVEDIDGPAVPVDRYLIKIDRLSKRIDPPELIDGGTLRGNLCCNWSEFGFFDKIH</sequence>
<proteinExistence type="predicted"/>
<evidence type="ECO:0000313" key="1">
    <source>
        <dbReference type="EMBL" id="RFU77120.1"/>
    </source>
</evidence>
<evidence type="ECO:0000313" key="2">
    <source>
        <dbReference type="Proteomes" id="UP000266272"/>
    </source>
</evidence>
<dbReference type="Proteomes" id="UP000266272">
    <property type="component" value="Unassembled WGS sequence"/>
</dbReference>
<dbReference type="STRING" id="490622.A0A395NM24"/>
<dbReference type="AlphaFoldDB" id="A0A395NM24"/>
<organism evidence="1 2">
    <name type="scientific">Trichoderma arundinaceum</name>
    <dbReference type="NCBI Taxonomy" id="490622"/>
    <lineage>
        <taxon>Eukaryota</taxon>
        <taxon>Fungi</taxon>
        <taxon>Dikarya</taxon>
        <taxon>Ascomycota</taxon>
        <taxon>Pezizomycotina</taxon>
        <taxon>Sordariomycetes</taxon>
        <taxon>Hypocreomycetidae</taxon>
        <taxon>Hypocreales</taxon>
        <taxon>Hypocreaceae</taxon>
        <taxon>Trichoderma</taxon>
    </lineage>
</organism>
<protein>
    <submittedName>
        <fullName evidence="1">Uncharacterized protein</fullName>
    </submittedName>
</protein>